<keyword evidence="2 6" id="KW-0863">Zinc-finger</keyword>
<dbReference type="InterPro" id="IPR019786">
    <property type="entry name" value="Zinc_finger_PHD-type_CS"/>
</dbReference>
<protein>
    <recommendedName>
        <fullName evidence="8">PHD-type domain-containing protein</fullName>
    </recommendedName>
</protein>
<dbReference type="Gramene" id="Kaladp0069s0100.1.v1.1">
    <property type="protein sequence ID" value="Kaladp0069s0100.1.v1.1"/>
    <property type="gene ID" value="Kaladp0069s0100.v1.1"/>
</dbReference>
<evidence type="ECO:0000313" key="9">
    <source>
        <dbReference type="EnsemblPlants" id="Kaladp0069s0100.1.v1.1"/>
    </source>
</evidence>
<evidence type="ECO:0000256" key="4">
    <source>
        <dbReference type="ARBA" id="ARBA00023015"/>
    </source>
</evidence>
<name>A0A7N0UKI6_KALFE</name>
<dbReference type="PANTHER" id="PTHR46201">
    <property type="entry name" value="PHD FINGER PROTEIN MALE MEIOCYTE DEATH 1-RELATED"/>
    <property type="match status" value="1"/>
</dbReference>
<dbReference type="InterPro" id="IPR057765">
    <property type="entry name" value="MS1-like_ubiquitin"/>
</dbReference>
<evidence type="ECO:0000256" key="7">
    <source>
        <dbReference type="SAM" id="MobiDB-lite"/>
    </source>
</evidence>
<feature type="region of interest" description="Disordered" evidence="7">
    <location>
        <begin position="1"/>
        <end position="42"/>
    </location>
</feature>
<dbReference type="InterPro" id="IPR001965">
    <property type="entry name" value="Znf_PHD"/>
</dbReference>
<dbReference type="PANTHER" id="PTHR46201:SF9">
    <property type="entry name" value="PHD FINGER PROTEIN MALE MEIOCYTE DEATH 1"/>
    <property type="match status" value="1"/>
</dbReference>
<keyword evidence="3" id="KW-0862">Zinc</keyword>
<reference evidence="9" key="1">
    <citation type="submission" date="2021-01" db="UniProtKB">
        <authorList>
            <consortium name="EnsemblPlants"/>
        </authorList>
    </citation>
    <scope>IDENTIFICATION</scope>
</reference>
<dbReference type="CDD" id="cd15556">
    <property type="entry name" value="PHD_MMD1_like"/>
    <property type="match status" value="1"/>
</dbReference>
<evidence type="ECO:0000259" key="8">
    <source>
        <dbReference type="PROSITE" id="PS50016"/>
    </source>
</evidence>
<feature type="domain" description="PHD-type" evidence="8">
    <location>
        <begin position="628"/>
        <end position="678"/>
    </location>
</feature>
<dbReference type="AlphaFoldDB" id="A0A7N0UKI6"/>
<dbReference type="GO" id="GO:0008270">
    <property type="term" value="F:zinc ion binding"/>
    <property type="evidence" value="ECO:0007669"/>
    <property type="project" value="UniProtKB-KW"/>
</dbReference>
<evidence type="ECO:0000313" key="10">
    <source>
        <dbReference type="Proteomes" id="UP000594263"/>
    </source>
</evidence>
<dbReference type="PROSITE" id="PS50016">
    <property type="entry name" value="ZF_PHD_2"/>
    <property type="match status" value="1"/>
</dbReference>
<dbReference type="EnsemblPlants" id="Kaladp0069s0100.1.v1.1">
    <property type="protein sequence ID" value="Kaladp0069s0100.1.v1.1"/>
    <property type="gene ID" value="Kaladp0069s0100.v1.1"/>
</dbReference>
<keyword evidence="5" id="KW-0804">Transcription</keyword>
<evidence type="ECO:0000256" key="5">
    <source>
        <dbReference type="ARBA" id="ARBA00023163"/>
    </source>
</evidence>
<keyword evidence="1" id="KW-0479">Metal-binding</keyword>
<evidence type="ECO:0000256" key="2">
    <source>
        <dbReference type="ARBA" id="ARBA00022771"/>
    </source>
</evidence>
<dbReference type="Pfam" id="PF00628">
    <property type="entry name" value="PHD"/>
    <property type="match status" value="1"/>
</dbReference>
<dbReference type="InterPro" id="IPR011011">
    <property type="entry name" value="Znf_FYVE_PHD"/>
</dbReference>
<dbReference type="InterPro" id="IPR013083">
    <property type="entry name" value="Znf_RING/FYVE/PHD"/>
</dbReference>
<dbReference type="PROSITE" id="PS01359">
    <property type="entry name" value="ZF_PHD_1"/>
    <property type="match status" value="1"/>
</dbReference>
<keyword evidence="10" id="KW-1185">Reference proteome</keyword>
<evidence type="ECO:0000256" key="6">
    <source>
        <dbReference type="PROSITE-ProRule" id="PRU00146"/>
    </source>
</evidence>
<accession>A0A7N0UKI6</accession>
<proteinExistence type="predicted"/>
<dbReference type="Proteomes" id="UP000594263">
    <property type="component" value="Unplaced"/>
</dbReference>
<dbReference type="OMA" id="RCSGWSH"/>
<organism evidence="9 10">
    <name type="scientific">Kalanchoe fedtschenkoi</name>
    <name type="common">Lavender scallops</name>
    <name type="synonym">South American air plant</name>
    <dbReference type="NCBI Taxonomy" id="63787"/>
    <lineage>
        <taxon>Eukaryota</taxon>
        <taxon>Viridiplantae</taxon>
        <taxon>Streptophyta</taxon>
        <taxon>Embryophyta</taxon>
        <taxon>Tracheophyta</taxon>
        <taxon>Spermatophyta</taxon>
        <taxon>Magnoliopsida</taxon>
        <taxon>eudicotyledons</taxon>
        <taxon>Gunneridae</taxon>
        <taxon>Pentapetalae</taxon>
        <taxon>Saxifragales</taxon>
        <taxon>Crassulaceae</taxon>
        <taxon>Kalanchoe</taxon>
    </lineage>
</organism>
<evidence type="ECO:0000256" key="1">
    <source>
        <dbReference type="ARBA" id="ARBA00022723"/>
    </source>
</evidence>
<dbReference type="InterPro" id="IPR019787">
    <property type="entry name" value="Znf_PHD-finger"/>
</dbReference>
<dbReference type="Pfam" id="PF25565">
    <property type="entry name" value="Ubiquitin_At1g33420"/>
    <property type="match status" value="1"/>
</dbReference>
<dbReference type="InterPro" id="IPR058054">
    <property type="entry name" value="Znf_MS1-like"/>
</dbReference>
<evidence type="ECO:0000256" key="3">
    <source>
        <dbReference type="ARBA" id="ARBA00022833"/>
    </source>
</evidence>
<dbReference type="InterPro" id="IPR059080">
    <property type="entry name" value="WHD_PTC1"/>
</dbReference>
<dbReference type="Gene3D" id="3.30.40.10">
    <property type="entry name" value="Zinc/RING finger domain, C3HC4 (zinc finger)"/>
    <property type="match status" value="1"/>
</dbReference>
<dbReference type="SMART" id="SM00249">
    <property type="entry name" value="PHD"/>
    <property type="match status" value="1"/>
</dbReference>
<dbReference type="SUPFAM" id="SSF57903">
    <property type="entry name" value="FYVE/PHD zinc finger"/>
    <property type="match status" value="1"/>
</dbReference>
<sequence>MKQLPPSPQLADFDRHPTTSSSTMLSRRHDQRRPAAEACRGKRKRSPRLFDFRTFPASFRGAFRDSVREFLRQCVERDDDAALPAPVWCTLLARHPDSRLLPLYTVEESAASSPTTPFCHLCRSSGWSNHFVSKRKYHFIIPADREWNYPLQEDALDDQTHLLHGLIHCNGFGHLICINGKEGGSGVLCGREIMDLWDRICTRLQVRKITVEDVAKKRGMNVRLLHGIAYGHSWFGRWGYRFHRGSFGVTVNDYDTAVEVLSSIELDSIINDFSDCSKIKRVIYHYRYLSEAQLLTVRDLLRFMLTLKAAAPQVKRSPSTDSSSCIRHAARTAVRFRNASKAKPAGIKSFSSFAQMDSRWPASRLEYTAQVVVDALRQKKEEAGRKNGGGMTRQDLRDAARRHIGDTGLLDYALKSMNNVIVGNYVVRRAVNPNTRILEYNIREIDGCEQCQPEEQCRDLDGSGDTAKSADREPGSDVYHDVQILYTNVLREYPGSETLHMAAQTVLHGKIFAKEWPIEDGDDDQDLRFVCQVKLCDDSGRRSQPGELVEMPLFCTIGDLKLAAQTALRDTYCALERFVVTEIGGMEDMADEEIIFGAAESSSQVMLGGDGADLDSGLTYEGGSDNWKVKCRCGAADDDGERMISCDMCEVWQHTRCLGIDDAEAVPSLFLCQECSSPLLTPKSDLGFRFEHPDPLLLHSGPDGWQFEQHSFQQCS</sequence>
<dbReference type="Pfam" id="PF25874">
    <property type="entry name" value="WHD_plant_repro"/>
    <property type="match status" value="1"/>
</dbReference>
<keyword evidence="4" id="KW-0805">Transcription regulation</keyword>